<name>A0A8K0K8C1_LADFU</name>
<organism evidence="1 2">
    <name type="scientific">Ladona fulva</name>
    <name type="common">Scarce chaser dragonfly</name>
    <name type="synonym">Libellula fulva</name>
    <dbReference type="NCBI Taxonomy" id="123851"/>
    <lineage>
        <taxon>Eukaryota</taxon>
        <taxon>Metazoa</taxon>
        <taxon>Ecdysozoa</taxon>
        <taxon>Arthropoda</taxon>
        <taxon>Hexapoda</taxon>
        <taxon>Insecta</taxon>
        <taxon>Pterygota</taxon>
        <taxon>Palaeoptera</taxon>
        <taxon>Odonata</taxon>
        <taxon>Epiprocta</taxon>
        <taxon>Anisoptera</taxon>
        <taxon>Libelluloidea</taxon>
        <taxon>Libellulidae</taxon>
        <taxon>Ladona</taxon>
    </lineage>
</organism>
<reference evidence="1" key="1">
    <citation type="submission" date="2013-04" db="EMBL/GenBank/DDBJ databases">
        <authorList>
            <person name="Qu J."/>
            <person name="Murali S.C."/>
            <person name="Bandaranaike D."/>
            <person name="Bellair M."/>
            <person name="Blankenburg K."/>
            <person name="Chao H."/>
            <person name="Dinh H."/>
            <person name="Doddapaneni H."/>
            <person name="Downs B."/>
            <person name="Dugan-Rocha S."/>
            <person name="Elkadiri S."/>
            <person name="Gnanaolivu R.D."/>
            <person name="Hernandez B."/>
            <person name="Javaid M."/>
            <person name="Jayaseelan J.C."/>
            <person name="Lee S."/>
            <person name="Li M."/>
            <person name="Ming W."/>
            <person name="Munidasa M."/>
            <person name="Muniz J."/>
            <person name="Nguyen L."/>
            <person name="Ongeri F."/>
            <person name="Osuji N."/>
            <person name="Pu L.-L."/>
            <person name="Puazo M."/>
            <person name="Qu C."/>
            <person name="Quiroz J."/>
            <person name="Raj R."/>
            <person name="Weissenberger G."/>
            <person name="Xin Y."/>
            <person name="Zou X."/>
            <person name="Han Y."/>
            <person name="Richards S."/>
            <person name="Worley K."/>
            <person name="Muzny D."/>
            <person name="Gibbs R."/>
        </authorList>
    </citation>
    <scope>NUCLEOTIDE SEQUENCE</scope>
    <source>
        <strain evidence="1">Sampled in the wild</strain>
    </source>
</reference>
<dbReference type="Proteomes" id="UP000792457">
    <property type="component" value="Unassembled WGS sequence"/>
</dbReference>
<protein>
    <submittedName>
        <fullName evidence="1">Uncharacterized protein</fullName>
    </submittedName>
</protein>
<sequence>MSVTYVLSHSSNIRVVTGTGNLNMAHSPSVLLIRSSEKVSVANPCVSSFRKVHMATGVGAVRRLAREDPVVGCHHFIPCLGNRLFLVWLYLLLFDAPKHGFSVNFIEFDLSY</sequence>
<accession>A0A8K0K8C1</accession>
<proteinExistence type="predicted"/>
<evidence type="ECO:0000313" key="1">
    <source>
        <dbReference type="EMBL" id="KAG8230252.1"/>
    </source>
</evidence>
<reference evidence="1" key="2">
    <citation type="submission" date="2017-10" db="EMBL/GenBank/DDBJ databases">
        <title>Ladona fulva Genome sequencing and assembly.</title>
        <authorList>
            <person name="Murali S."/>
            <person name="Richards S."/>
            <person name="Bandaranaike D."/>
            <person name="Bellair M."/>
            <person name="Blankenburg K."/>
            <person name="Chao H."/>
            <person name="Dinh H."/>
            <person name="Doddapaneni H."/>
            <person name="Dugan-Rocha S."/>
            <person name="Elkadiri S."/>
            <person name="Gnanaolivu R."/>
            <person name="Hernandez B."/>
            <person name="Skinner E."/>
            <person name="Javaid M."/>
            <person name="Lee S."/>
            <person name="Li M."/>
            <person name="Ming W."/>
            <person name="Munidasa M."/>
            <person name="Muniz J."/>
            <person name="Nguyen L."/>
            <person name="Hughes D."/>
            <person name="Osuji N."/>
            <person name="Pu L.-L."/>
            <person name="Puazo M."/>
            <person name="Qu C."/>
            <person name="Quiroz J."/>
            <person name="Raj R."/>
            <person name="Weissenberger G."/>
            <person name="Xin Y."/>
            <person name="Zou X."/>
            <person name="Han Y."/>
            <person name="Worley K."/>
            <person name="Muzny D."/>
            <person name="Gibbs R."/>
        </authorList>
    </citation>
    <scope>NUCLEOTIDE SEQUENCE</scope>
    <source>
        <strain evidence="1">Sampled in the wild</strain>
    </source>
</reference>
<dbReference type="AlphaFoldDB" id="A0A8K0K8C1"/>
<dbReference type="EMBL" id="KZ308473">
    <property type="protein sequence ID" value="KAG8230252.1"/>
    <property type="molecule type" value="Genomic_DNA"/>
</dbReference>
<comment type="caution">
    <text evidence="1">The sequence shown here is derived from an EMBL/GenBank/DDBJ whole genome shotgun (WGS) entry which is preliminary data.</text>
</comment>
<keyword evidence="2" id="KW-1185">Reference proteome</keyword>
<gene>
    <name evidence="1" type="ORF">J437_LFUL009790</name>
</gene>
<evidence type="ECO:0000313" key="2">
    <source>
        <dbReference type="Proteomes" id="UP000792457"/>
    </source>
</evidence>